<dbReference type="InterPro" id="IPR023298">
    <property type="entry name" value="ATPase_P-typ_TM_dom_sf"/>
</dbReference>
<evidence type="ECO:0000259" key="4">
    <source>
        <dbReference type="Pfam" id="PF00689"/>
    </source>
</evidence>
<sequence>MDDISSRVTSCLLPCLPDARRQSKHSPHHHDDIHLFRVFRSLQCIDLPLSGETRADPSLHSCGVFSTAAPCPHVTFFPQTKLIFEIGFLRNRMFLYSVLGSILGQLVVIYIPPLQRVFQTENLGALGRDSNVGDVRGAQKTHRNLQEDAPHSGVGSGAQRALGSQASAGGSERVQGGRRELSEAGTQPGVCPQPGSLDLTLGLVAWSPEDRELGCLPVLAEMDMIQSRCLSKGTHPGVDSPTSSAN</sequence>
<dbReference type="SUPFAM" id="SSF81665">
    <property type="entry name" value="Calcium ATPase, transmembrane domain M"/>
    <property type="match status" value="1"/>
</dbReference>
<dbReference type="Gene3D" id="1.20.1110.10">
    <property type="entry name" value="Calcium-transporting ATPase, transmembrane domain"/>
    <property type="match status" value="1"/>
</dbReference>
<feature type="domain" description="Cation-transporting P-type ATPase C-terminal" evidence="4">
    <location>
        <begin position="81"/>
        <end position="125"/>
    </location>
</feature>
<comment type="subcellular location">
    <subcellularLocation>
        <location evidence="1">Membrane</location>
        <topology evidence="1">Multi-pass membrane protein</topology>
    </subcellularLocation>
</comment>
<dbReference type="EMBL" id="JASSZA010000021">
    <property type="protein sequence ID" value="KAK2085559.1"/>
    <property type="molecule type" value="Genomic_DNA"/>
</dbReference>
<evidence type="ECO:0000256" key="1">
    <source>
        <dbReference type="ARBA" id="ARBA00004141"/>
    </source>
</evidence>
<protein>
    <recommendedName>
        <fullName evidence="4">Cation-transporting P-type ATPase C-terminal domain-containing protein</fullName>
    </recommendedName>
</protein>
<keyword evidence="6" id="KW-1185">Reference proteome</keyword>
<dbReference type="Pfam" id="PF00689">
    <property type="entry name" value="Cation_ATPase_C"/>
    <property type="match status" value="1"/>
</dbReference>
<feature type="transmembrane region" description="Helical" evidence="3">
    <location>
        <begin position="93"/>
        <end position="111"/>
    </location>
</feature>
<evidence type="ECO:0000256" key="2">
    <source>
        <dbReference type="SAM" id="MobiDB-lite"/>
    </source>
</evidence>
<dbReference type="Proteomes" id="UP001266305">
    <property type="component" value="Unassembled WGS sequence"/>
</dbReference>
<dbReference type="InterPro" id="IPR006068">
    <property type="entry name" value="ATPase_P-typ_cation-transptr_C"/>
</dbReference>
<keyword evidence="3" id="KW-0812">Transmembrane</keyword>
<evidence type="ECO:0000313" key="5">
    <source>
        <dbReference type="EMBL" id="KAK2085559.1"/>
    </source>
</evidence>
<comment type="caution">
    <text evidence="5">The sequence shown here is derived from an EMBL/GenBank/DDBJ whole genome shotgun (WGS) entry which is preliminary data.</text>
</comment>
<reference evidence="5 6" key="1">
    <citation type="submission" date="2023-05" db="EMBL/GenBank/DDBJ databases">
        <title>B98-5 Cell Line De Novo Hybrid Assembly: An Optical Mapping Approach.</title>
        <authorList>
            <person name="Kananen K."/>
            <person name="Auerbach J.A."/>
            <person name="Kautto E."/>
            <person name="Blachly J.S."/>
        </authorList>
    </citation>
    <scope>NUCLEOTIDE SEQUENCE [LARGE SCALE GENOMIC DNA]</scope>
    <source>
        <strain evidence="5">B95-8</strain>
        <tissue evidence="5">Cell line</tissue>
    </source>
</reference>
<accession>A0ABQ9TLB7</accession>
<feature type="region of interest" description="Disordered" evidence="2">
    <location>
        <begin position="129"/>
        <end position="193"/>
    </location>
</feature>
<organism evidence="5 6">
    <name type="scientific">Saguinus oedipus</name>
    <name type="common">Cotton-top tamarin</name>
    <name type="synonym">Oedipomidas oedipus</name>
    <dbReference type="NCBI Taxonomy" id="9490"/>
    <lineage>
        <taxon>Eukaryota</taxon>
        <taxon>Metazoa</taxon>
        <taxon>Chordata</taxon>
        <taxon>Craniata</taxon>
        <taxon>Vertebrata</taxon>
        <taxon>Euteleostomi</taxon>
        <taxon>Mammalia</taxon>
        <taxon>Eutheria</taxon>
        <taxon>Euarchontoglires</taxon>
        <taxon>Primates</taxon>
        <taxon>Haplorrhini</taxon>
        <taxon>Platyrrhini</taxon>
        <taxon>Cebidae</taxon>
        <taxon>Callitrichinae</taxon>
        <taxon>Saguinus</taxon>
    </lineage>
</organism>
<proteinExistence type="predicted"/>
<keyword evidence="3" id="KW-1133">Transmembrane helix</keyword>
<evidence type="ECO:0000256" key="3">
    <source>
        <dbReference type="SAM" id="Phobius"/>
    </source>
</evidence>
<name>A0ABQ9TLB7_SAGOE</name>
<evidence type="ECO:0000313" key="6">
    <source>
        <dbReference type="Proteomes" id="UP001266305"/>
    </source>
</evidence>
<keyword evidence="3" id="KW-0472">Membrane</keyword>
<gene>
    <name evidence="5" type="ORF">P7K49_036859</name>
</gene>